<dbReference type="Proteomes" id="UP001066276">
    <property type="component" value="Chromosome 2_2"/>
</dbReference>
<name>A0AAV7UX97_PLEWA</name>
<proteinExistence type="predicted"/>
<evidence type="ECO:0000313" key="1">
    <source>
        <dbReference type="EMBL" id="KAJ1192765.1"/>
    </source>
</evidence>
<evidence type="ECO:0000313" key="2">
    <source>
        <dbReference type="Proteomes" id="UP001066276"/>
    </source>
</evidence>
<reference evidence="1" key="1">
    <citation type="journal article" date="2022" name="bioRxiv">
        <title>Sequencing and chromosome-scale assembly of the giantPleurodeles waltlgenome.</title>
        <authorList>
            <person name="Brown T."/>
            <person name="Elewa A."/>
            <person name="Iarovenko S."/>
            <person name="Subramanian E."/>
            <person name="Araus A.J."/>
            <person name="Petzold A."/>
            <person name="Susuki M."/>
            <person name="Suzuki K.-i.T."/>
            <person name="Hayashi T."/>
            <person name="Toyoda A."/>
            <person name="Oliveira C."/>
            <person name="Osipova E."/>
            <person name="Leigh N.D."/>
            <person name="Simon A."/>
            <person name="Yun M.H."/>
        </authorList>
    </citation>
    <scope>NUCLEOTIDE SEQUENCE</scope>
    <source>
        <strain evidence="1">20211129_DDA</strain>
        <tissue evidence="1">Liver</tissue>
    </source>
</reference>
<keyword evidence="2" id="KW-1185">Reference proteome</keyword>
<gene>
    <name evidence="1" type="ORF">NDU88_002071</name>
</gene>
<accession>A0AAV7UX97</accession>
<dbReference type="AlphaFoldDB" id="A0AAV7UX97"/>
<organism evidence="1 2">
    <name type="scientific">Pleurodeles waltl</name>
    <name type="common">Iberian ribbed newt</name>
    <dbReference type="NCBI Taxonomy" id="8319"/>
    <lineage>
        <taxon>Eukaryota</taxon>
        <taxon>Metazoa</taxon>
        <taxon>Chordata</taxon>
        <taxon>Craniata</taxon>
        <taxon>Vertebrata</taxon>
        <taxon>Euteleostomi</taxon>
        <taxon>Amphibia</taxon>
        <taxon>Batrachia</taxon>
        <taxon>Caudata</taxon>
        <taxon>Salamandroidea</taxon>
        <taxon>Salamandridae</taxon>
        <taxon>Pleurodelinae</taxon>
        <taxon>Pleurodeles</taxon>
    </lineage>
</organism>
<sequence length="73" mass="7891">MPDQRSSGSRRLASGSAVYPHTCARGVYGSGLLRRWRSACPRRARLPLPRDSAAGISARGCRTSFLASNTKLD</sequence>
<protein>
    <submittedName>
        <fullName evidence="1">Uncharacterized protein</fullName>
    </submittedName>
</protein>
<comment type="caution">
    <text evidence="1">The sequence shown here is derived from an EMBL/GenBank/DDBJ whole genome shotgun (WGS) entry which is preliminary data.</text>
</comment>
<dbReference type="EMBL" id="JANPWB010000004">
    <property type="protein sequence ID" value="KAJ1192765.1"/>
    <property type="molecule type" value="Genomic_DNA"/>
</dbReference>